<accession>A0A1E4T0Y0</accession>
<protein>
    <submittedName>
        <fullName evidence="2">Uncharacterized protein</fullName>
    </submittedName>
</protein>
<evidence type="ECO:0000256" key="1">
    <source>
        <dbReference type="SAM" id="MobiDB-lite"/>
    </source>
</evidence>
<feature type="compositionally biased region" description="Polar residues" evidence="1">
    <location>
        <begin position="401"/>
        <end position="412"/>
    </location>
</feature>
<sequence>MSHSTDQNNKSLEEMSDSEKLQHLLSSKALMANYTNESIASKEGGGFFPFPSNDYLDVQRKIELYDQTLKETLIAIRDGKLKQQQELINQKAEQQSKLQVSEKLQSQLKKISNGLSFDFKNKGSNMIKDSDGNGFEIELSYDDETSNHPHDDDDYDDDDDDDRGFDVEVDIDIEYGDDYDDGDEDENEDEYHVRTLNGKNRNIELLDSAMNEKANNAITGKLDHSKTADQYIEEMVKFINQNKKFDNFLEEVSKLDKFDKVSRDTSGGKRTKSKSPSGGENPYELTLTYDKDGMSINNLPEDTVLDESTKQKINNQIMKAFESFGLSDSTQSYDLNLADELAKSMQKNLFPELMLNNNSSENGSVDGGKSRNLLDLERKLDFLENAASQQASSELAQRQQINNNNTESQTGNKSKKKSKSKKKKSPKPLQQQIQQQQQQQQQHNMSTFQRQGDPNSTWMCEFCEYEQVYGEKPLSLMRWFDRKITEKEERENLQRQRLRRGKTKRTIKRQPSPEYDMQYNVTEEEMQQEWQQNFQQYRMLEQQRLQSQQKQPRQKQHEDSLAHNDHTDKTTEANTVYW</sequence>
<name>A0A1E4T0Y0_9ASCO</name>
<feature type="region of interest" description="Disordered" evidence="1">
    <location>
        <begin position="542"/>
        <end position="578"/>
    </location>
</feature>
<feature type="compositionally biased region" description="Low complexity" evidence="1">
    <location>
        <begin position="387"/>
        <end position="400"/>
    </location>
</feature>
<feature type="compositionally biased region" description="Low complexity" evidence="1">
    <location>
        <begin position="427"/>
        <end position="442"/>
    </location>
</feature>
<feature type="region of interest" description="Disordered" evidence="1">
    <location>
        <begin position="261"/>
        <end position="283"/>
    </location>
</feature>
<feature type="compositionally biased region" description="Basic residues" evidence="1">
    <location>
        <begin position="413"/>
        <end position="426"/>
    </location>
</feature>
<evidence type="ECO:0000313" key="2">
    <source>
        <dbReference type="EMBL" id="ODV85407.1"/>
    </source>
</evidence>
<feature type="compositionally biased region" description="Low complexity" evidence="1">
    <location>
        <begin position="542"/>
        <end position="551"/>
    </location>
</feature>
<organism evidence="2 3">
    <name type="scientific">[Candida] arabinofermentans NRRL YB-2248</name>
    <dbReference type="NCBI Taxonomy" id="983967"/>
    <lineage>
        <taxon>Eukaryota</taxon>
        <taxon>Fungi</taxon>
        <taxon>Dikarya</taxon>
        <taxon>Ascomycota</taxon>
        <taxon>Saccharomycotina</taxon>
        <taxon>Pichiomycetes</taxon>
        <taxon>Pichiales</taxon>
        <taxon>Pichiaceae</taxon>
        <taxon>Ogataea</taxon>
        <taxon>Ogataea/Candida clade</taxon>
    </lineage>
</organism>
<dbReference type="OrthoDB" id="3995391at2759"/>
<dbReference type="Proteomes" id="UP000094801">
    <property type="component" value="Unassembled WGS sequence"/>
</dbReference>
<feature type="region of interest" description="Disordered" evidence="1">
    <location>
        <begin position="129"/>
        <end position="195"/>
    </location>
</feature>
<reference evidence="3" key="1">
    <citation type="submission" date="2016-04" db="EMBL/GenBank/DDBJ databases">
        <title>Comparative genomics of biotechnologically important yeasts.</title>
        <authorList>
            <consortium name="DOE Joint Genome Institute"/>
            <person name="Riley R."/>
            <person name="Haridas S."/>
            <person name="Wolfe K.H."/>
            <person name="Lopes M.R."/>
            <person name="Hittinger C.T."/>
            <person name="Goker M."/>
            <person name="Salamov A."/>
            <person name="Wisecaver J."/>
            <person name="Long T.M."/>
            <person name="Aerts A.L."/>
            <person name="Barry K."/>
            <person name="Choi C."/>
            <person name="Clum A."/>
            <person name="Coughlan A.Y."/>
            <person name="Deshpande S."/>
            <person name="Douglass A.P."/>
            <person name="Hanson S.J."/>
            <person name="Klenk H.-P."/>
            <person name="Labutti K."/>
            <person name="Lapidus A."/>
            <person name="Lindquist E."/>
            <person name="Lipzen A."/>
            <person name="Meier-Kolthoff J.P."/>
            <person name="Ohm R.A."/>
            <person name="Otillar R.P."/>
            <person name="Pangilinan J."/>
            <person name="Peng Y."/>
            <person name="Rokas A."/>
            <person name="Rosa C.A."/>
            <person name="Scheuner C."/>
            <person name="Sibirny A.A."/>
            <person name="Slot J.C."/>
            <person name="Stielow J.B."/>
            <person name="Sun H."/>
            <person name="Kurtzman C.P."/>
            <person name="Blackwell M."/>
            <person name="Grigoriev I.V."/>
            <person name="Jeffries T.W."/>
        </authorList>
    </citation>
    <scope>NUCLEOTIDE SEQUENCE [LARGE SCALE GENOMIC DNA]</scope>
    <source>
        <strain evidence="3">NRRL YB-2248</strain>
    </source>
</reference>
<evidence type="ECO:0000313" key="3">
    <source>
        <dbReference type="Proteomes" id="UP000094801"/>
    </source>
</evidence>
<dbReference type="EMBL" id="KV453852">
    <property type="protein sequence ID" value="ODV85407.1"/>
    <property type="molecule type" value="Genomic_DNA"/>
</dbReference>
<feature type="region of interest" description="Disordered" evidence="1">
    <location>
        <begin position="387"/>
        <end position="452"/>
    </location>
</feature>
<keyword evidence="3" id="KW-1185">Reference proteome</keyword>
<gene>
    <name evidence="2" type="ORF">CANARDRAFT_28205</name>
</gene>
<proteinExistence type="predicted"/>
<feature type="compositionally biased region" description="Basic and acidic residues" evidence="1">
    <location>
        <begin position="555"/>
        <end position="571"/>
    </location>
</feature>
<feature type="compositionally biased region" description="Polar residues" evidence="1">
    <location>
        <begin position="443"/>
        <end position="452"/>
    </location>
</feature>
<dbReference type="AlphaFoldDB" id="A0A1E4T0Y0"/>
<feature type="compositionally biased region" description="Acidic residues" evidence="1">
    <location>
        <begin position="152"/>
        <end position="189"/>
    </location>
</feature>